<dbReference type="InterPro" id="IPR045063">
    <property type="entry name" value="Dynamin_N"/>
</dbReference>
<dbReference type="InterPro" id="IPR027417">
    <property type="entry name" value="P-loop_NTPase"/>
</dbReference>
<dbReference type="CDD" id="cd00882">
    <property type="entry name" value="Ras_like_GTPase"/>
    <property type="match status" value="1"/>
</dbReference>
<dbReference type="AlphaFoldDB" id="A0A6A6GBY2"/>
<sequence length="665" mass="74921">MTFLTSPLHTMDPEDPADAGVENRDNQAYPTTKLALSATSILNKRLQPDRVKRSPSPLLDHAPEAESRSIGITELNYLDEEVEIYEGERSWDSDTHEGVPQMAASRAEYKAGLQAARDGVDVMNKGLANLETLGKEITTILDGMVQAKDADYGKQVQGGVVGETGCGKSRLENAVLGYDELAKQGDSGNSVTQVVSKFLFNPNSTEDINATVFFRSENQIDKLVNSFFRAYADFRKSGATDESVESDDNGDYNDYHTAQNFLLEVFVEGIFPDNTALDAAVDELNHPGNERAIESYIVKLQTHLHHLIRSHLDDHSGGYTEERCIRIRDPDPDFIREECRPYSERPSTGSTGFWQLVERVEICLPSKLLGRGLSIVDCPGLTDYHALRRQAAEDYLKKCDIIFILAPIRRIIDDPDVRKYVRTYAALKGLANVVVIPTMIDDINEPPRSDGSGREELELKKWQDEITAIKKGTHISEETKRGLNKRDLANMKKELAKNVQDRLVKPEAEFKRAKIMLRNKIVKRELQSILPEVLQGQELTVIPTSSRAYQYHSGFGSEPTCLHPGEDGVAELRRPLFTRGQRGRLRQLQRHIDTRMRIPLICLRMVLEKDVSERQECVFVAVEEATKASAQHILRFEDSIIDASRLTWLRVRREMSSLMEHGTGT</sequence>
<reference evidence="4" key="1">
    <citation type="journal article" date="2020" name="Stud. Mycol.">
        <title>101 Dothideomycetes genomes: A test case for predicting lifestyles and emergence of pathogens.</title>
        <authorList>
            <person name="Haridas S."/>
            <person name="Albert R."/>
            <person name="Binder M."/>
            <person name="Bloem J."/>
            <person name="LaButti K."/>
            <person name="Salamov A."/>
            <person name="Andreopoulos B."/>
            <person name="Baker S."/>
            <person name="Barry K."/>
            <person name="Bills G."/>
            <person name="Bluhm B."/>
            <person name="Cannon C."/>
            <person name="Castanera R."/>
            <person name="Culley D."/>
            <person name="Daum C."/>
            <person name="Ezra D."/>
            <person name="Gonzalez J."/>
            <person name="Henrissat B."/>
            <person name="Kuo A."/>
            <person name="Liang C."/>
            <person name="Lipzen A."/>
            <person name="Lutzoni F."/>
            <person name="Magnuson J."/>
            <person name="Mondo S."/>
            <person name="Nolan M."/>
            <person name="Ohm R."/>
            <person name="Pangilinan J."/>
            <person name="Park H.-J."/>
            <person name="Ramirez L."/>
            <person name="Alfaro M."/>
            <person name="Sun H."/>
            <person name="Tritt A."/>
            <person name="Yoshinaga Y."/>
            <person name="Zwiers L.-H."/>
            <person name="Turgeon B."/>
            <person name="Goodwin S."/>
            <person name="Spatafora J."/>
            <person name="Crous P."/>
            <person name="Grigoriev I."/>
        </authorList>
    </citation>
    <scope>NUCLEOTIDE SEQUENCE [LARGE SCALE GENOMIC DNA]</scope>
    <source>
        <strain evidence="4">CECT 20119</strain>
    </source>
</reference>
<feature type="domain" description="Dynamin N-terminal" evidence="2">
    <location>
        <begin position="160"/>
        <end position="423"/>
    </location>
</feature>
<proteinExistence type="predicted"/>
<dbReference type="EMBL" id="ML992507">
    <property type="protein sequence ID" value="KAF2223234.1"/>
    <property type="molecule type" value="Genomic_DNA"/>
</dbReference>
<dbReference type="SUPFAM" id="SSF52540">
    <property type="entry name" value="P-loop containing nucleoside triphosphate hydrolases"/>
    <property type="match status" value="1"/>
</dbReference>
<dbReference type="Proteomes" id="UP000799538">
    <property type="component" value="Unassembled WGS sequence"/>
</dbReference>
<feature type="region of interest" description="Disordered" evidence="1">
    <location>
        <begin position="1"/>
        <end position="24"/>
    </location>
</feature>
<organism evidence="3 4">
    <name type="scientific">Elsinoe ampelina</name>
    <dbReference type="NCBI Taxonomy" id="302913"/>
    <lineage>
        <taxon>Eukaryota</taxon>
        <taxon>Fungi</taxon>
        <taxon>Dikarya</taxon>
        <taxon>Ascomycota</taxon>
        <taxon>Pezizomycotina</taxon>
        <taxon>Dothideomycetes</taxon>
        <taxon>Dothideomycetidae</taxon>
        <taxon>Myriangiales</taxon>
        <taxon>Elsinoaceae</taxon>
        <taxon>Elsinoe</taxon>
    </lineage>
</organism>
<accession>A0A6A6GBY2</accession>
<evidence type="ECO:0000256" key="1">
    <source>
        <dbReference type="SAM" id="MobiDB-lite"/>
    </source>
</evidence>
<evidence type="ECO:0000259" key="2">
    <source>
        <dbReference type="Pfam" id="PF00350"/>
    </source>
</evidence>
<name>A0A6A6GBY2_9PEZI</name>
<dbReference type="Gene3D" id="3.40.50.300">
    <property type="entry name" value="P-loop containing nucleotide triphosphate hydrolases"/>
    <property type="match status" value="1"/>
</dbReference>
<evidence type="ECO:0000313" key="4">
    <source>
        <dbReference type="Proteomes" id="UP000799538"/>
    </source>
</evidence>
<gene>
    <name evidence="3" type="ORF">BDZ85DRAFT_124153</name>
</gene>
<dbReference type="PANTHER" id="PTHR36681:SF3">
    <property type="entry name" value="NUCLEAR GTPASE, GERMINAL CENTER-ASSOCIATED, TANDEM DUPLICATE 3"/>
    <property type="match status" value="1"/>
</dbReference>
<keyword evidence="4" id="KW-1185">Reference proteome</keyword>
<dbReference type="Pfam" id="PF00350">
    <property type="entry name" value="Dynamin_N"/>
    <property type="match status" value="1"/>
</dbReference>
<feature type="region of interest" description="Disordered" evidence="1">
    <location>
        <begin position="46"/>
        <end position="66"/>
    </location>
</feature>
<evidence type="ECO:0000313" key="3">
    <source>
        <dbReference type="EMBL" id="KAF2223234.1"/>
    </source>
</evidence>
<dbReference type="PANTHER" id="PTHR36681">
    <property type="entry name" value="NUCLEAR GTPASE, GERMINAL CENTER-ASSOCIATED, TANDEM DUPLICATE 3"/>
    <property type="match status" value="1"/>
</dbReference>
<protein>
    <recommendedName>
        <fullName evidence="2">Dynamin N-terminal domain-containing protein</fullName>
    </recommendedName>
</protein>
<dbReference type="OrthoDB" id="5427350at2759"/>